<name>N6Y8S4_THASP</name>
<proteinExistence type="predicted"/>
<comment type="caution">
    <text evidence="1">The sequence shown here is derived from an EMBL/GenBank/DDBJ whole genome shotgun (WGS) entry which is preliminary data.</text>
</comment>
<dbReference type="Proteomes" id="UP000013042">
    <property type="component" value="Unassembled WGS sequence"/>
</dbReference>
<evidence type="ECO:0000313" key="1">
    <source>
        <dbReference type="EMBL" id="ENO87935.1"/>
    </source>
</evidence>
<dbReference type="AlphaFoldDB" id="N6Y8S4"/>
<evidence type="ECO:0000313" key="2">
    <source>
        <dbReference type="Proteomes" id="UP000013042"/>
    </source>
</evidence>
<sequence>MQAQAIPTTCRTYSTEQAAAALHIKPQTLRAAVCRAGHYAGIRPHKLPSRFLAWPAEAIERLLTGEVA</sequence>
<dbReference type="EMBL" id="AMXD01000011">
    <property type="protein sequence ID" value="ENO87935.1"/>
    <property type="molecule type" value="Genomic_DNA"/>
</dbReference>
<organism evidence="1 2">
    <name type="scientific">Thauera aminoaromatica S2</name>
    <dbReference type="NCBI Taxonomy" id="1234381"/>
    <lineage>
        <taxon>Bacteria</taxon>
        <taxon>Pseudomonadati</taxon>
        <taxon>Pseudomonadota</taxon>
        <taxon>Betaproteobacteria</taxon>
        <taxon>Rhodocyclales</taxon>
        <taxon>Zoogloeaceae</taxon>
        <taxon>Thauera</taxon>
    </lineage>
</organism>
<accession>N6Y8S4</accession>
<gene>
    <name evidence="1" type="ORF">C665_03552</name>
</gene>
<evidence type="ECO:0008006" key="3">
    <source>
        <dbReference type="Google" id="ProtNLM"/>
    </source>
</evidence>
<protein>
    <recommendedName>
        <fullName evidence="3">Helix-turn-helix domain-containing protein</fullName>
    </recommendedName>
</protein>
<reference evidence="1 2" key="1">
    <citation type="submission" date="2012-09" db="EMBL/GenBank/DDBJ databases">
        <title>Draft Genome Sequences of 6 Strains from Genus Thauera.</title>
        <authorList>
            <person name="Liu B."/>
            <person name="Shapleigh J.P."/>
            <person name="Frostegard A.H."/>
        </authorList>
    </citation>
    <scope>NUCLEOTIDE SEQUENCE [LARGE SCALE GENOMIC DNA]</scope>
    <source>
        <strain evidence="1 2">S2</strain>
    </source>
</reference>
<dbReference type="RefSeq" id="WP_004300266.1">
    <property type="nucleotide sequence ID" value="NZ_AMXD01000011.1"/>
</dbReference>